<feature type="non-terminal residue" evidence="2">
    <location>
        <position position="56"/>
    </location>
</feature>
<evidence type="ECO:0000313" key="2">
    <source>
        <dbReference type="EMBL" id="MEQ2274522.1"/>
    </source>
</evidence>
<evidence type="ECO:0000259" key="1">
    <source>
        <dbReference type="Pfam" id="PF15024"/>
    </source>
</evidence>
<comment type="caution">
    <text evidence="2">The sequence shown here is derived from an EMBL/GenBank/DDBJ whole genome shotgun (WGS) entry which is preliminary data.</text>
</comment>
<evidence type="ECO:0000313" key="3">
    <source>
        <dbReference type="Proteomes" id="UP001444071"/>
    </source>
</evidence>
<dbReference type="Pfam" id="PF15024">
    <property type="entry name" value="Glyco_transf_18"/>
    <property type="match status" value="1"/>
</dbReference>
<proteinExistence type="predicted"/>
<sequence>SMIRDTLSPLYEVISNSSSPAVKFIQSRVERMSERWTWAGKRMKQSRIKTVTPQMK</sequence>
<gene>
    <name evidence="2" type="ORF">XENORESO_017125</name>
</gene>
<feature type="non-terminal residue" evidence="2">
    <location>
        <position position="1"/>
    </location>
</feature>
<organism evidence="2 3">
    <name type="scientific">Xenotaenia resolanae</name>
    <dbReference type="NCBI Taxonomy" id="208358"/>
    <lineage>
        <taxon>Eukaryota</taxon>
        <taxon>Metazoa</taxon>
        <taxon>Chordata</taxon>
        <taxon>Craniata</taxon>
        <taxon>Vertebrata</taxon>
        <taxon>Euteleostomi</taxon>
        <taxon>Actinopterygii</taxon>
        <taxon>Neopterygii</taxon>
        <taxon>Teleostei</taxon>
        <taxon>Neoteleostei</taxon>
        <taxon>Acanthomorphata</taxon>
        <taxon>Ovalentaria</taxon>
        <taxon>Atherinomorphae</taxon>
        <taxon>Cyprinodontiformes</taxon>
        <taxon>Goodeidae</taxon>
        <taxon>Xenotaenia</taxon>
    </lineage>
</organism>
<name>A0ABV0X1N6_9TELE</name>
<accession>A0ABV0X1N6</accession>
<protein>
    <recommendedName>
        <fullName evidence="1">Glycosyltransferase family 18 catalytic domain-containing protein</fullName>
    </recommendedName>
</protein>
<reference evidence="2 3" key="1">
    <citation type="submission" date="2021-06" db="EMBL/GenBank/DDBJ databases">
        <authorList>
            <person name="Palmer J.M."/>
        </authorList>
    </citation>
    <scope>NUCLEOTIDE SEQUENCE [LARGE SCALE GENOMIC DNA]</scope>
    <source>
        <strain evidence="2 3">XR_2019</strain>
        <tissue evidence="2">Muscle</tissue>
    </source>
</reference>
<keyword evidence="3" id="KW-1185">Reference proteome</keyword>
<feature type="domain" description="Glycosyltransferase family 18 catalytic" evidence="1">
    <location>
        <begin position="2"/>
        <end position="56"/>
    </location>
</feature>
<dbReference type="EMBL" id="JAHRIM010080128">
    <property type="protein sequence ID" value="MEQ2274522.1"/>
    <property type="molecule type" value="Genomic_DNA"/>
</dbReference>
<dbReference type="InterPro" id="IPR026116">
    <property type="entry name" value="GT18_cat"/>
</dbReference>
<dbReference type="Proteomes" id="UP001444071">
    <property type="component" value="Unassembled WGS sequence"/>
</dbReference>